<protein>
    <recommendedName>
        <fullName evidence="4">DUF4352 domain-containing protein</fullName>
    </recommendedName>
</protein>
<evidence type="ECO:0000313" key="3">
    <source>
        <dbReference type="Proteomes" id="UP000050872"/>
    </source>
</evidence>
<feature type="signal peptide" evidence="1">
    <location>
        <begin position="1"/>
        <end position="22"/>
    </location>
</feature>
<evidence type="ECO:0000313" key="2">
    <source>
        <dbReference type="EMBL" id="KRL43598.1"/>
    </source>
</evidence>
<gene>
    <name evidence="2" type="ORF">FD29_GL000743</name>
</gene>
<organism evidence="2 3">
    <name type="scientific">Companilactobacillus mindensis DSM 14500</name>
    <dbReference type="NCBI Taxonomy" id="1423770"/>
    <lineage>
        <taxon>Bacteria</taxon>
        <taxon>Bacillati</taxon>
        <taxon>Bacillota</taxon>
        <taxon>Bacilli</taxon>
        <taxon>Lactobacillales</taxon>
        <taxon>Lactobacillaceae</taxon>
        <taxon>Companilactobacillus</taxon>
    </lineage>
</organism>
<dbReference type="PATRIC" id="fig|1423770.3.peg.764"/>
<comment type="caution">
    <text evidence="2">The sequence shown here is derived from an EMBL/GenBank/DDBJ whole genome shotgun (WGS) entry which is preliminary data.</text>
</comment>
<dbReference type="OrthoDB" id="2289337at2"/>
<accession>A0A0R1QGG0</accession>
<keyword evidence="3" id="KW-1185">Reference proteome</keyword>
<dbReference type="Proteomes" id="UP000050872">
    <property type="component" value="Unassembled WGS sequence"/>
</dbReference>
<reference evidence="2 3" key="1">
    <citation type="journal article" date="2015" name="Genome Announc.">
        <title>Expanding the biotechnology potential of lactobacilli through comparative genomics of 213 strains and associated genera.</title>
        <authorList>
            <person name="Sun Z."/>
            <person name="Harris H.M."/>
            <person name="McCann A."/>
            <person name="Guo C."/>
            <person name="Argimon S."/>
            <person name="Zhang W."/>
            <person name="Yang X."/>
            <person name="Jeffery I.B."/>
            <person name="Cooney J.C."/>
            <person name="Kagawa T.F."/>
            <person name="Liu W."/>
            <person name="Song Y."/>
            <person name="Salvetti E."/>
            <person name="Wrobel A."/>
            <person name="Rasinkangas P."/>
            <person name="Parkhill J."/>
            <person name="Rea M.C."/>
            <person name="O'Sullivan O."/>
            <person name="Ritari J."/>
            <person name="Douillard F.P."/>
            <person name="Paul Ross R."/>
            <person name="Yang R."/>
            <person name="Briner A.E."/>
            <person name="Felis G.E."/>
            <person name="de Vos W.M."/>
            <person name="Barrangou R."/>
            <person name="Klaenhammer T.R."/>
            <person name="Caufield P.W."/>
            <person name="Cui Y."/>
            <person name="Zhang H."/>
            <person name="O'Toole P.W."/>
        </authorList>
    </citation>
    <scope>NUCLEOTIDE SEQUENCE [LARGE SCALE GENOMIC DNA]</scope>
    <source>
        <strain evidence="2 3">DSM 14500</strain>
    </source>
</reference>
<evidence type="ECO:0000256" key="1">
    <source>
        <dbReference type="SAM" id="SignalP"/>
    </source>
</evidence>
<proteinExistence type="predicted"/>
<dbReference type="EMBL" id="AZEZ01000076">
    <property type="protein sequence ID" value="KRL43598.1"/>
    <property type="molecule type" value="Genomic_DNA"/>
</dbReference>
<dbReference type="AlphaFoldDB" id="A0A0R1QGG0"/>
<feature type="chain" id="PRO_5039091114" description="DUF4352 domain-containing protein" evidence="1">
    <location>
        <begin position="23"/>
        <end position="159"/>
    </location>
</feature>
<keyword evidence="1" id="KW-0732">Signal</keyword>
<dbReference type="RefSeq" id="WP_057888239.1">
    <property type="nucleotide sequence ID" value="NZ_AZEZ01000076.1"/>
</dbReference>
<sequence>MKKFLLIPVVVLTLIISGCTSATSQKNTSSSSTTTKVSGTPYQKLNKASQKQLQFKFDPIKIKSSADGTLNYNINLTITNRTKKSVHFDLAKFGIYTSQKKIVKANKTGILILKAGQTKTINKLMTKVNEKSFIDGSYFIYANQDHKLADIVFAKASTN</sequence>
<evidence type="ECO:0008006" key="4">
    <source>
        <dbReference type="Google" id="ProtNLM"/>
    </source>
</evidence>
<name>A0A0R1QGG0_9LACO</name>
<dbReference type="PROSITE" id="PS51257">
    <property type="entry name" value="PROKAR_LIPOPROTEIN"/>
    <property type="match status" value="1"/>
</dbReference>